<feature type="domain" description="DSBA-like thioredoxin" evidence="2">
    <location>
        <begin position="3"/>
        <end position="206"/>
    </location>
</feature>
<dbReference type="AlphaFoldDB" id="A0A9D1GXF1"/>
<dbReference type="EMBL" id="DVLP01000089">
    <property type="protein sequence ID" value="HIT74570.1"/>
    <property type="molecule type" value="Genomic_DNA"/>
</dbReference>
<gene>
    <name evidence="3" type="ORF">IAA98_03205</name>
</gene>
<dbReference type="PANTHER" id="PTHR13887:SF41">
    <property type="entry name" value="THIOREDOXIN SUPERFAMILY PROTEIN"/>
    <property type="match status" value="1"/>
</dbReference>
<evidence type="ECO:0000313" key="4">
    <source>
        <dbReference type="Proteomes" id="UP000886842"/>
    </source>
</evidence>
<dbReference type="InterPro" id="IPR036249">
    <property type="entry name" value="Thioredoxin-like_sf"/>
</dbReference>
<evidence type="ECO:0000259" key="2">
    <source>
        <dbReference type="Pfam" id="PF01323"/>
    </source>
</evidence>
<dbReference type="Gene3D" id="3.40.30.10">
    <property type="entry name" value="Glutaredoxin"/>
    <property type="match status" value="1"/>
</dbReference>
<proteinExistence type="predicted"/>
<dbReference type="GO" id="GO:0016491">
    <property type="term" value="F:oxidoreductase activity"/>
    <property type="evidence" value="ECO:0007669"/>
    <property type="project" value="InterPro"/>
</dbReference>
<sequence length="238" mass="25431">MKIEVWSDVVCPFCFLGRKNLQAALGQYEHADEVSVHWRSFQLDPSAEPGEPGSTAAGLAAKYQMPIAEAEANQDRLRQSGAQVGIDFRWDLVRPDNTFDAHRLVHIVAERAPEQVDALVGRLFEAHFTEGAAVSDHEVLVGIAAELGIDADQVRAALAGDDGTEAVRQDLAQAQAYGISGVPFFVIDQAYGVSGAQPPEVLVAAMEQAREAAVAGAAPEQNGDDHDHPSCSQDSCEA</sequence>
<evidence type="ECO:0000313" key="3">
    <source>
        <dbReference type="EMBL" id="HIT74570.1"/>
    </source>
</evidence>
<comment type="caution">
    <text evidence="3">The sequence shown here is derived from an EMBL/GenBank/DDBJ whole genome shotgun (WGS) entry which is preliminary data.</text>
</comment>
<feature type="region of interest" description="Disordered" evidence="1">
    <location>
        <begin position="213"/>
        <end position="238"/>
    </location>
</feature>
<evidence type="ECO:0000256" key="1">
    <source>
        <dbReference type="SAM" id="MobiDB-lite"/>
    </source>
</evidence>
<reference evidence="3" key="2">
    <citation type="journal article" date="2021" name="PeerJ">
        <title>Extensive microbial diversity within the chicken gut microbiome revealed by metagenomics and culture.</title>
        <authorList>
            <person name="Gilroy R."/>
            <person name="Ravi A."/>
            <person name="Getino M."/>
            <person name="Pursley I."/>
            <person name="Horton D.L."/>
            <person name="Alikhan N.F."/>
            <person name="Baker D."/>
            <person name="Gharbi K."/>
            <person name="Hall N."/>
            <person name="Watson M."/>
            <person name="Adriaenssens E.M."/>
            <person name="Foster-Nyarko E."/>
            <person name="Jarju S."/>
            <person name="Secka A."/>
            <person name="Antonio M."/>
            <person name="Oren A."/>
            <person name="Chaudhuri R.R."/>
            <person name="La Ragione R."/>
            <person name="Hildebrand F."/>
            <person name="Pallen M.J."/>
        </authorList>
    </citation>
    <scope>NUCLEOTIDE SEQUENCE</scope>
    <source>
        <strain evidence="3">ChiGjej1B1-24693</strain>
    </source>
</reference>
<dbReference type="Pfam" id="PF01323">
    <property type="entry name" value="DSBA"/>
    <property type="match status" value="1"/>
</dbReference>
<reference evidence="3" key="1">
    <citation type="submission" date="2020-10" db="EMBL/GenBank/DDBJ databases">
        <authorList>
            <person name="Gilroy R."/>
        </authorList>
    </citation>
    <scope>NUCLEOTIDE SEQUENCE</scope>
    <source>
        <strain evidence="3">ChiGjej1B1-24693</strain>
    </source>
</reference>
<dbReference type="SUPFAM" id="SSF52833">
    <property type="entry name" value="Thioredoxin-like"/>
    <property type="match status" value="1"/>
</dbReference>
<organism evidence="3 4">
    <name type="scientific">Candidatus Avipropionibacterium avicola</name>
    <dbReference type="NCBI Taxonomy" id="2840701"/>
    <lineage>
        <taxon>Bacteria</taxon>
        <taxon>Bacillati</taxon>
        <taxon>Actinomycetota</taxon>
        <taxon>Actinomycetes</taxon>
        <taxon>Propionibacteriales</taxon>
        <taxon>Propionibacteriaceae</taxon>
        <taxon>Propionibacteriaceae incertae sedis</taxon>
        <taxon>Candidatus Avipropionibacterium</taxon>
    </lineage>
</organism>
<dbReference type="PANTHER" id="PTHR13887">
    <property type="entry name" value="GLUTATHIONE S-TRANSFERASE KAPPA"/>
    <property type="match status" value="1"/>
</dbReference>
<dbReference type="InterPro" id="IPR001853">
    <property type="entry name" value="DSBA-like_thioredoxin_dom"/>
</dbReference>
<name>A0A9D1GXF1_9ACTN</name>
<dbReference type="CDD" id="cd03024">
    <property type="entry name" value="DsbA_FrnE"/>
    <property type="match status" value="1"/>
</dbReference>
<dbReference type="Proteomes" id="UP000886842">
    <property type="component" value="Unassembled WGS sequence"/>
</dbReference>
<accession>A0A9D1GXF1</accession>
<protein>
    <submittedName>
        <fullName evidence="3">DsbA family oxidoreductase</fullName>
    </submittedName>
</protein>